<feature type="transmembrane region" description="Helical" evidence="11">
    <location>
        <begin position="97"/>
        <end position="122"/>
    </location>
</feature>
<gene>
    <name evidence="14" type="ORF">J4P90_16955</name>
</gene>
<dbReference type="Gene3D" id="3.10.580.10">
    <property type="entry name" value="CBS-domain"/>
    <property type="match status" value="1"/>
</dbReference>
<keyword evidence="6 10" id="KW-1133">Transmembrane helix</keyword>
<evidence type="ECO:0000313" key="15">
    <source>
        <dbReference type="Proteomes" id="UP000677611"/>
    </source>
</evidence>
<name>A0ABS3P117_9BACI</name>
<keyword evidence="8 10" id="KW-0472">Membrane</keyword>
<evidence type="ECO:0000256" key="6">
    <source>
        <dbReference type="ARBA" id="ARBA00022989"/>
    </source>
</evidence>
<dbReference type="SUPFAM" id="SSF56176">
    <property type="entry name" value="FAD-binding/transporter-associated domain-like"/>
    <property type="match status" value="1"/>
</dbReference>
<feature type="domain" description="CBS" evidence="12">
    <location>
        <begin position="220"/>
        <end position="279"/>
    </location>
</feature>
<keyword evidence="4 10" id="KW-0812">Transmembrane</keyword>
<dbReference type="CDD" id="cd04590">
    <property type="entry name" value="CBS_pair_CorC_HlyC_assoc"/>
    <property type="match status" value="1"/>
</dbReference>
<evidence type="ECO:0000256" key="11">
    <source>
        <dbReference type="SAM" id="Phobius"/>
    </source>
</evidence>
<accession>A0ABS3P117</accession>
<evidence type="ECO:0000259" key="13">
    <source>
        <dbReference type="PROSITE" id="PS51846"/>
    </source>
</evidence>
<dbReference type="RefSeq" id="WP_026593924.1">
    <property type="nucleotide sequence ID" value="NZ_JAGDQJ010000019.1"/>
</dbReference>
<comment type="similarity">
    <text evidence="2">Belongs to the UPF0053 family.</text>
</comment>
<evidence type="ECO:0000256" key="9">
    <source>
        <dbReference type="PROSITE-ProRule" id="PRU00703"/>
    </source>
</evidence>
<dbReference type="InterPro" id="IPR036318">
    <property type="entry name" value="FAD-bd_PCMH-like_sf"/>
</dbReference>
<dbReference type="PROSITE" id="PS51846">
    <property type="entry name" value="CNNM"/>
    <property type="match status" value="1"/>
</dbReference>
<dbReference type="InterPro" id="IPR002550">
    <property type="entry name" value="CNNM"/>
</dbReference>
<evidence type="ECO:0000256" key="2">
    <source>
        <dbReference type="ARBA" id="ARBA00006337"/>
    </source>
</evidence>
<keyword evidence="3" id="KW-1003">Cell membrane</keyword>
<dbReference type="Pfam" id="PF00571">
    <property type="entry name" value="CBS"/>
    <property type="match status" value="2"/>
</dbReference>
<dbReference type="EMBL" id="JAGDQJ010000019">
    <property type="protein sequence ID" value="MBO1626891.1"/>
    <property type="molecule type" value="Genomic_DNA"/>
</dbReference>
<dbReference type="PANTHER" id="PTHR43099">
    <property type="entry name" value="UPF0053 PROTEIN YRKA"/>
    <property type="match status" value="1"/>
</dbReference>
<evidence type="ECO:0000256" key="5">
    <source>
        <dbReference type="ARBA" id="ARBA00022737"/>
    </source>
</evidence>
<dbReference type="InterPro" id="IPR016169">
    <property type="entry name" value="FAD-bd_PCMH_sub2"/>
</dbReference>
<dbReference type="SUPFAM" id="SSF54631">
    <property type="entry name" value="CBS-domain pair"/>
    <property type="match status" value="1"/>
</dbReference>
<keyword evidence="5" id="KW-0677">Repeat</keyword>
<dbReference type="PROSITE" id="PS51371">
    <property type="entry name" value="CBS"/>
    <property type="match status" value="2"/>
</dbReference>
<comment type="caution">
    <text evidence="14">The sequence shown here is derived from an EMBL/GenBank/DDBJ whole genome shotgun (WGS) entry which is preliminary data.</text>
</comment>
<reference evidence="14 15" key="1">
    <citation type="submission" date="2021-03" db="EMBL/GenBank/DDBJ databases">
        <title>Identification of novel Bacillus strains.</title>
        <authorList>
            <person name="Xiao Z."/>
            <person name="Li Y."/>
            <person name="Shen J."/>
        </authorList>
    </citation>
    <scope>NUCLEOTIDE SEQUENCE [LARGE SCALE GENOMIC DNA]</scope>
    <source>
        <strain evidence="14 15">SY8</strain>
    </source>
</reference>
<evidence type="ECO:0000256" key="7">
    <source>
        <dbReference type="ARBA" id="ARBA00023122"/>
    </source>
</evidence>
<dbReference type="InterPro" id="IPR051676">
    <property type="entry name" value="UPF0053_domain"/>
</dbReference>
<dbReference type="PANTHER" id="PTHR43099:SF2">
    <property type="entry name" value="UPF0053 PROTEIN YRKA"/>
    <property type="match status" value="1"/>
</dbReference>
<feature type="domain" description="CNNM transmembrane" evidence="13">
    <location>
        <begin position="1"/>
        <end position="201"/>
    </location>
</feature>
<dbReference type="InterPro" id="IPR005170">
    <property type="entry name" value="Transptr-assoc_dom"/>
</dbReference>
<evidence type="ECO:0000256" key="8">
    <source>
        <dbReference type="ARBA" id="ARBA00023136"/>
    </source>
</evidence>
<evidence type="ECO:0000256" key="4">
    <source>
        <dbReference type="ARBA" id="ARBA00022692"/>
    </source>
</evidence>
<evidence type="ECO:0000313" key="14">
    <source>
        <dbReference type="EMBL" id="MBO1626891.1"/>
    </source>
</evidence>
<evidence type="ECO:0000256" key="3">
    <source>
        <dbReference type="ARBA" id="ARBA00022475"/>
    </source>
</evidence>
<evidence type="ECO:0000256" key="1">
    <source>
        <dbReference type="ARBA" id="ARBA00004651"/>
    </source>
</evidence>
<sequence>MEITKLIMVVILIALTGFFVAVEFAIIKVRSSRVDQLVGEKKRGALAAKKVISNLDEYLSACQLGITITALGLGWLGEPTIKHLLEPLFLKMELSPAIASTVSFIIAFAVITFLHVVIGELAPKTLAIQKAEQVSLLLSQPLIYFYRIMYPFIWALNGSARLVTGIFGLHPASEHEVAHSEEELRLILSESYESGEINQAEFKYVNNIFEFDNRLAKEIMVPRTEIVGLYEDEPFETHIKVIGQEKYTRYPVFGEDKDEIIGMVNVKDLFIHYMDGEQEEDRSITSYTRPVIEVLENIPIHDLLLQMQKKRIPLAILYDEYGGTAGIVTLEDILEEIVGEIRDEYDEDEHPPVEHISETYKIIDGKVLISEVNDLLGLHLVADDVDTIGGWIMMQKQTITEGDIMETNGWVFKVLEKDMHQIKRVEIKKIGGEDTAIA</sequence>
<comment type="subcellular location">
    <subcellularLocation>
        <location evidence="1">Cell membrane</location>
        <topology evidence="1">Multi-pass membrane protein</topology>
    </subcellularLocation>
</comment>
<keyword evidence="15" id="KW-1185">Reference proteome</keyword>
<feature type="transmembrane region" description="Helical" evidence="11">
    <location>
        <begin position="58"/>
        <end position="77"/>
    </location>
</feature>
<evidence type="ECO:0000259" key="12">
    <source>
        <dbReference type="PROSITE" id="PS51371"/>
    </source>
</evidence>
<dbReference type="Gene3D" id="3.30.465.10">
    <property type="match status" value="1"/>
</dbReference>
<protein>
    <submittedName>
        <fullName evidence="14">HlyC/CorC family transporter</fullName>
    </submittedName>
</protein>
<dbReference type="InterPro" id="IPR000644">
    <property type="entry name" value="CBS_dom"/>
</dbReference>
<feature type="domain" description="CBS" evidence="12">
    <location>
        <begin position="287"/>
        <end position="344"/>
    </location>
</feature>
<keyword evidence="7 9" id="KW-0129">CBS domain</keyword>
<feature type="transmembrane region" description="Helical" evidence="11">
    <location>
        <begin position="6"/>
        <end position="27"/>
    </location>
</feature>
<dbReference type="InterPro" id="IPR044751">
    <property type="entry name" value="Ion_transp-like_CBS"/>
</dbReference>
<dbReference type="Pfam" id="PF01595">
    <property type="entry name" value="CNNM"/>
    <property type="match status" value="1"/>
</dbReference>
<dbReference type="Proteomes" id="UP000677611">
    <property type="component" value="Unassembled WGS sequence"/>
</dbReference>
<feature type="transmembrane region" description="Helical" evidence="11">
    <location>
        <begin position="134"/>
        <end position="156"/>
    </location>
</feature>
<dbReference type="InterPro" id="IPR046342">
    <property type="entry name" value="CBS_dom_sf"/>
</dbReference>
<dbReference type="SMART" id="SM01091">
    <property type="entry name" value="CorC_HlyC"/>
    <property type="match status" value="1"/>
</dbReference>
<evidence type="ECO:0000256" key="10">
    <source>
        <dbReference type="PROSITE-ProRule" id="PRU01193"/>
    </source>
</evidence>
<dbReference type="Pfam" id="PF03471">
    <property type="entry name" value="CorC_HlyC"/>
    <property type="match status" value="1"/>
</dbReference>
<organism evidence="14 15">
    <name type="scientific">Bacillus arachidis</name>
    <dbReference type="NCBI Taxonomy" id="2819290"/>
    <lineage>
        <taxon>Bacteria</taxon>
        <taxon>Bacillati</taxon>
        <taxon>Bacillota</taxon>
        <taxon>Bacilli</taxon>
        <taxon>Bacillales</taxon>
        <taxon>Bacillaceae</taxon>
        <taxon>Bacillus</taxon>
    </lineage>
</organism>
<proteinExistence type="inferred from homology"/>